<evidence type="ECO:0000256" key="4">
    <source>
        <dbReference type="SAM" id="Coils"/>
    </source>
</evidence>
<dbReference type="Gene3D" id="1.10.10.10">
    <property type="entry name" value="Winged helix-like DNA-binding domain superfamily/Winged helix DNA-binding domain"/>
    <property type="match status" value="1"/>
</dbReference>
<dbReference type="GO" id="GO:0003677">
    <property type="term" value="F:DNA binding"/>
    <property type="evidence" value="ECO:0007669"/>
    <property type="project" value="UniProtKB-KW"/>
</dbReference>
<dbReference type="KEGG" id="sphk:SKP52_24630"/>
<dbReference type="RefSeq" id="WP_040110225.1">
    <property type="nucleotide sequence ID" value="NZ_CP009123.1"/>
</dbReference>
<protein>
    <recommendedName>
        <fullName evidence="5">HTH marR-type domain-containing protein</fullName>
    </recommendedName>
</protein>
<dbReference type="InterPro" id="IPR000835">
    <property type="entry name" value="HTH_MarR-typ"/>
</dbReference>
<dbReference type="PRINTS" id="PR00598">
    <property type="entry name" value="HTHMARR"/>
</dbReference>
<dbReference type="InterPro" id="IPR039422">
    <property type="entry name" value="MarR/SlyA-like"/>
</dbReference>
<proteinExistence type="predicted"/>
<sequence>MRSDASLYAFTNSLQPVRRAWTQAAGRVLAGMGLSTSLATLVLLASRLGPNVQQKILALELGINPAALVRLLDQGEAAGVLVRNDVEGDRRSKAIELLPEGRRLAERMERTLAELRRQLLGDVPRAEIDAATRMLRLLEERAARWLQDDRVR</sequence>
<feature type="domain" description="HTH marR-type" evidence="5">
    <location>
        <begin position="1"/>
        <end position="140"/>
    </location>
</feature>
<dbReference type="Proteomes" id="UP000030907">
    <property type="component" value="Plasmid pSfKp5.2"/>
</dbReference>
<keyword evidence="1" id="KW-0805">Transcription regulation</keyword>
<dbReference type="InterPro" id="IPR036388">
    <property type="entry name" value="WH-like_DNA-bd_sf"/>
</dbReference>
<geneLocation type="plasmid" evidence="6 7">
    <name>pSfKp5.2</name>
</geneLocation>
<evidence type="ECO:0000256" key="1">
    <source>
        <dbReference type="ARBA" id="ARBA00023015"/>
    </source>
</evidence>
<dbReference type="SMART" id="SM00347">
    <property type="entry name" value="HTH_MARR"/>
    <property type="match status" value="1"/>
</dbReference>
<evidence type="ECO:0000259" key="5">
    <source>
        <dbReference type="PROSITE" id="PS50995"/>
    </source>
</evidence>
<evidence type="ECO:0000256" key="3">
    <source>
        <dbReference type="ARBA" id="ARBA00023163"/>
    </source>
</evidence>
<dbReference type="PANTHER" id="PTHR33164:SF64">
    <property type="entry name" value="TRANSCRIPTIONAL REGULATOR SLYA"/>
    <property type="match status" value="1"/>
</dbReference>
<dbReference type="PROSITE" id="PS50995">
    <property type="entry name" value="HTH_MARR_2"/>
    <property type="match status" value="1"/>
</dbReference>
<dbReference type="SUPFAM" id="SSF46785">
    <property type="entry name" value="Winged helix' DNA-binding domain"/>
    <property type="match status" value="1"/>
</dbReference>
<dbReference type="GO" id="GO:0006950">
    <property type="term" value="P:response to stress"/>
    <property type="evidence" value="ECO:0007669"/>
    <property type="project" value="TreeGrafter"/>
</dbReference>
<dbReference type="HOGENOM" id="CLU_083287_18_2_5"/>
<reference evidence="6 7" key="1">
    <citation type="journal article" date="2015" name="Int. J. Syst. Evol. Microbiol.">
        <title>Description of Sphingopyxis fribergensis sp. nov. - a soil bacterium with the ability to degrade styrene and phenylacetic acid.</title>
        <authorList>
            <person name="Oelschlagel M."/>
            <person name="Ruckert C."/>
            <person name="Kalinowski J."/>
            <person name="Schmidt G."/>
            <person name="Schlomann M."/>
            <person name="Tischler D."/>
        </authorList>
    </citation>
    <scope>NUCLEOTIDE SEQUENCE [LARGE SCALE GENOMIC DNA]</scope>
    <source>
        <strain evidence="6 7">Kp5.2</strain>
        <plasmid evidence="6">pSfKp5.2</plasmid>
    </source>
</reference>
<feature type="coiled-coil region" evidence="4">
    <location>
        <begin position="98"/>
        <end position="148"/>
    </location>
</feature>
<dbReference type="PANTHER" id="PTHR33164">
    <property type="entry name" value="TRANSCRIPTIONAL REGULATOR, MARR FAMILY"/>
    <property type="match status" value="1"/>
</dbReference>
<dbReference type="EMBL" id="CP009123">
    <property type="protein sequence ID" value="AJA11763.1"/>
    <property type="molecule type" value="Genomic_DNA"/>
</dbReference>
<keyword evidence="4" id="KW-0175">Coiled coil</keyword>
<dbReference type="AlphaFoldDB" id="A0A0A7PR71"/>
<dbReference type="InterPro" id="IPR036390">
    <property type="entry name" value="WH_DNA-bd_sf"/>
</dbReference>
<gene>
    <name evidence="6" type="ORF">SKP52_24630</name>
</gene>
<evidence type="ECO:0000313" key="6">
    <source>
        <dbReference type="EMBL" id="AJA11763.1"/>
    </source>
</evidence>
<name>A0A0A7PR71_9SPHN</name>
<accession>A0A0A7PR71</accession>
<keyword evidence="6" id="KW-0614">Plasmid</keyword>
<keyword evidence="3" id="KW-0804">Transcription</keyword>
<keyword evidence="7" id="KW-1185">Reference proteome</keyword>
<organism evidence="6 7">
    <name type="scientific">Sphingopyxis fribergensis</name>
    <dbReference type="NCBI Taxonomy" id="1515612"/>
    <lineage>
        <taxon>Bacteria</taxon>
        <taxon>Pseudomonadati</taxon>
        <taxon>Pseudomonadota</taxon>
        <taxon>Alphaproteobacteria</taxon>
        <taxon>Sphingomonadales</taxon>
        <taxon>Sphingomonadaceae</taxon>
        <taxon>Sphingopyxis</taxon>
    </lineage>
</organism>
<dbReference type="GO" id="GO:0003700">
    <property type="term" value="F:DNA-binding transcription factor activity"/>
    <property type="evidence" value="ECO:0007669"/>
    <property type="project" value="InterPro"/>
</dbReference>
<evidence type="ECO:0000256" key="2">
    <source>
        <dbReference type="ARBA" id="ARBA00023125"/>
    </source>
</evidence>
<evidence type="ECO:0000313" key="7">
    <source>
        <dbReference type="Proteomes" id="UP000030907"/>
    </source>
</evidence>
<keyword evidence="2" id="KW-0238">DNA-binding</keyword>